<keyword evidence="1" id="KW-1133">Transmembrane helix</keyword>
<organism evidence="3 4">
    <name type="scientific">Uliginosibacterium silvisoli</name>
    <dbReference type="NCBI Taxonomy" id="3114758"/>
    <lineage>
        <taxon>Bacteria</taxon>
        <taxon>Pseudomonadati</taxon>
        <taxon>Pseudomonadota</taxon>
        <taxon>Betaproteobacteria</taxon>
        <taxon>Rhodocyclales</taxon>
        <taxon>Zoogloeaceae</taxon>
        <taxon>Uliginosibacterium</taxon>
    </lineage>
</organism>
<feature type="transmembrane region" description="Helical" evidence="1">
    <location>
        <begin position="141"/>
        <end position="161"/>
    </location>
</feature>
<dbReference type="RefSeq" id="WP_327599126.1">
    <property type="nucleotide sequence ID" value="NZ_JAYXHS010000002.1"/>
</dbReference>
<gene>
    <name evidence="3" type="ORF">VVD49_10465</name>
</gene>
<keyword evidence="4" id="KW-1185">Reference proteome</keyword>
<dbReference type="EMBL" id="JAYXHS010000002">
    <property type="protein sequence ID" value="MEC5386151.1"/>
    <property type="molecule type" value="Genomic_DNA"/>
</dbReference>
<keyword evidence="1" id="KW-0472">Membrane</keyword>
<name>A0ABU6K3N4_9RHOO</name>
<proteinExistence type="predicted"/>
<feature type="transmembrane region" description="Helical" evidence="1">
    <location>
        <begin position="33"/>
        <end position="57"/>
    </location>
</feature>
<feature type="transmembrane region" description="Helical" evidence="1">
    <location>
        <begin position="101"/>
        <end position="120"/>
    </location>
</feature>
<evidence type="ECO:0000313" key="4">
    <source>
        <dbReference type="Proteomes" id="UP001331561"/>
    </source>
</evidence>
<dbReference type="Proteomes" id="UP001331561">
    <property type="component" value="Unassembled WGS sequence"/>
</dbReference>
<evidence type="ECO:0000256" key="1">
    <source>
        <dbReference type="SAM" id="Phobius"/>
    </source>
</evidence>
<comment type="caution">
    <text evidence="3">The sequence shown here is derived from an EMBL/GenBank/DDBJ whole genome shotgun (WGS) entry which is preliminary data.</text>
</comment>
<evidence type="ECO:0000313" key="3">
    <source>
        <dbReference type="EMBL" id="MEC5386151.1"/>
    </source>
</evidence>
<accession>A0ABU6K3N4</accession>
<evidence type="ECO:0000259" key="2">
    <source>
        <dbReference type="Pfam" id="PF20349"/>
    </source>
</evidence>
<reference evidence="3 4" key="1">
    <citation type="submission" date="2024-01" db="EMBL/GenBank/DDBJ databases">
        <title>Uliginosibacterium soil sp. nov.</title>
        <authorList>
            <person name="Lv Y."/>
        </authorList>
    </citation>
    <scope>NUCLEOTIDE SEQUENCE [LARGE SCALE GENOMIC DNA]</scope>
    <source>
        <strain evidence="3 4">H3</strain>
    </source>
</reference>
<dbReference type="Pfam" id="PF20349">
    <property type="entry name" value="DUF6644"/>
    <property type="match status" value="1"/>
</dbReference>
<keyword evidence="1" id="KW-0812">Transmembrane</keyword>
<protein>
    <submittedName>
        <fullName evidence="3">DUF6644 family protein</fullName>
    </submittedName>
</protein>
<feature type="domain" description="DUF6644" evidence="2">
    <location>
        <begin position="28"/>
        <end position="162"/>
    </location>
</feature>
<sequence length="164" mass="18136">MSFPTELLQQLQDTAFATAIGESVWLFPTIETIHVLALSLVVGSIAIVDLRLLGWASVRRAVSSIAREVLPWTWLAFAVAIISGALLFSSKAVQYYSNIPFRIKIALLIAAGINMLWFHLRTYRDVAEWDTAPKPPAGARWAGSFSLVFWVGIVAAGRWIGFVF</sequence>
<dbReference type="InterPro" id="IPR046586">
    <property type="entry name" value="DUF6644"/>
</dbReference>
<feature type="transmembrane region" description="Helical" evidence="1">
    <location>
        <begin position="69"/>
        <end position="89"/>
    </location>
</feature>